<evidence type="ECO:0000256" key="1">
    <source>
        <dbReference type="SAM" id="Phobius"/>
    </source>
</evidence>
<protein>
    <submittedName>
        <fullName evidence="2">Uncharacterized protein</fullName>
    </submittedName>
</protein>
<feature type="transmembrane region" description="Helical" evidence="1">
    <location>
        <begin position="27"/>
        <end position="46"/>
    </location>
</feature>
<sequence length="73" mass="7806">MFKANGVGRLLNTALYNKDSTENFTPISAFSGGLLIVVVFTIYAGFIAHRFVMSLVAAHTLSTNAPKQTRSGA</sequence>
<dbReference type="Proteomes" id="UP000017842">
    <property type="component" value="Unassembled WGS sequence"/>
</dbReference>
<keyword evidence="3" id="KW-1185">Reference proteome</keyword>
<dbReference type="STRING" id="1116472.MGMO_54c00170"/>
<keyword evidence="1" id="KW-0472">Membrane</keyword>
<evidence type="ECO:0000313" key="3">
    <source>
        <dbReference type="Proteomes" id="UP000017842"/>
    </source>
</evidence>
<proteinExistence type="predicted"/>
<evidence type="ECO:0000313" key="2">
    <source>
        <dbReference type="EMBL" id="ESS72528.1"/>
    </source>
</evidence>
<organism evidence="2 3">
    <name type="scientific">Methyloglobulus morosus KoM1</name>
    <dbReference type="NCBI Taxonomy" id="1116472"/>
    <lineage>
        <taxon>Bacteria</taxon>
        <taxon>Pseudomonadati</taxon>
        <taxon>Pseudomonadota</taxon>
        <taxon>Gammaproteobacteria</taxon>
        <taxon>Methylococcales</taxon>
        <taxon>Methylococcaceae</taxon>
        <taxon>Methyloglobulus</taxon>
    </lineage>
</organism>
<name>V5C722_9GAMM</name>
<keyword evidence="1" id="KW-0812">Transmembrane</keyword>
<dbReference type="AlphaFoldDB" id="V5C722"/>
<accession>V5C722</accession>
<reference evidence="2 3" key="1">
    <citation type="journal article" date="2013" name="Genome Announc.">
        <title>Draft Genome Sequence of the Methanotrophic Gammaproteobacterium Methyloglobulus morosus DSM 22980 Strain KoM1.</title>
        <authorList>
            <person name="Poehlein A."/>
            <person name="Deutzmann J.S."/>
            <person name="Daniel R."/>
            <person name="Simeonova D.D."/>
        </authorList>
    </citation>
    <scope>NUCLEOTIDE SEQUENCE [LARGE SCALE GENOMIC DNA]</scope>
    <source>
        <strain evidence="2 3">KoM1</strain>
    </source>
</reference>
<gene>
    <name evidence="2" type="ORF">MGMO_54c00170</name>
</gene>
<keyword evidence="1" id="KW-1133">Transmembrane helix</keyword>
<dbReference type="EMBL" id="AYLO01000052">
    <property type="protein sequence ID" value="ESS72528.1"/>
    <property type="molecule type" value="Genomic_DNA"/>
</dbReference>
<comment type="caution">
    <text evidence="2">The sequence shown here is derived from an EMBL/GenBank/DDBJ whole genome shotgun (WGS) entry which is preliminary data.</text>
</comment>